<keyword evidence="4" id="KW-1185">Reference proteome</keyword>
<gene>
    <name evidence="2" type="ORF">ZHAS_00012545</name>
</gene>
<feature type="region of interest" description="Disordered" evidence="1">
    <location>
        <begin position="27"/>
        <end position="58"/>
    </location>
</feature>
<reference evidence="2 4" key="1">
    <citation type="journal article" date="2014" name="BMC Genomics">
        <title>Genome sequence of Anopheles sinensis provides insight into genetics basis of mosquito competence for malaria parasites.</title>
        <authorList>
            <person name="Zhou D."/>
            <person name="Zhang D."/>
            <person name="Ding G."/>
            <person name="Shi L."/>
            <person name="Hou Q."/>
            <person name="Ye Y."/>
            <person name="Xu Y."/>
            <person name="Zhou H."/>
            <person name="Xiong C."/>
            <person name="Li S."/>
            <person name="Yu J."/>
            <person name="Hong S."/>
            <person name="Yu X."/>
            <person name="Zou P."/>
            <person name="Chen C."/>
            <person name="Chang X."/>
            <person name="Wang W."/>
            <person name="Lv Y."/>
            <person name="Sun Y."/>
            <person name="Ma L."/>
            <person name="Shen B."/>
            <person name="Zhu C."/>
        </authorList>
    </citation>
    <scope>NUCLEOTIDE SEQUENCE [LARGE SCALE GENOMIC DNA]</scope>
</reference>
<feature type="compositionally biased region" description="Basic and acidic residues" evidence="1">
    <location>
        <begin position="27"/>
        <end position="38"/>
    </location>
</feature>
<proteinExistence type="predicted"/>
<feature type="region of interest" description="Disordered" evidence="1">
    <location>
        <begin position="72"/>
        <end position="109"/>
    </location>
</feature>
<dbReference type="AlphaFoldDB" id="A0A084W305"/>
<dbReference type="VEuPathDB" id="VectorBase:ASIC012545"/>
<accession>A0A084W305</accession>
<protein>
    <submittedName>
        <fullName evidence="2 3">Uncharacterized protein</fullName>
    </submittedName>
</protein>
<evidence type="ECO:0000313" key="3">
    <source>
        <dbReference type="EnsemblMetazoa" id="ASIC012545-PA"/>
    </source>
</evidence>
<evidence type="ECO:0000256" key="1">
    <source>
        <dbReference type="SAM" id="MobiDB-lite"/>
    </source>
</evidence>
<dbReference type="EnsemblMetazoa" id="ASIC012545-RA">
    <property type="protein sequence ID" value="ASIC012545-PA"/>
    <property type="gene ID" value="ASIC012545"/>
</dbReference>
<evidence type="ECO:0000313" key="2">
    <source>
        <dbReference type="EMBL" id="KFB44599.1"/>
    </source>
</evidence>
<name>A0A084W305_ANOSI</name>
<organism evidence="2">
    <name type="scientific">Anopheles sinensis</name>
    <name type="common">Mosquito</name>
    <dbReference type="NCBI Taxonomy" id="74873"/>
    <lineage>
        <taxon>Eukaryota</taxon>
        <taxon>Metazoa</taxon>
        <taxon>Ecdysozoa</taxon>
        <taxon>Arthropoda</taxon>
        <taxon>Hexapoda</taxon>
        <taxon>Insecta</taxon>
        <taxon>Pterygota</taxon>
        <taxon>Neoptera</taxon>
        <taxon>Endopterygota</taxon>
        <taxon>Diptera</taxon>
        <taxon>Nematocera</taxon>
        <taxon>Culicoidea</taxon>
        <taxon>Culicidae</taxon>
        <taxon>Anophelinae</taxon>
        <taxon>Anopheles</taxon>
    </lineage>
</organism>
<dbReference type="Proteomes" id="UP000030765">
    <property type="component" value="Unassembled WGS sequence"/>
</dbReference>
<evidence type="ECO:0000313" key="4">
    <source>
        <dbReference type="Proteomes" id="UP000030765"/>
    </source>
</evidence>
<reference evidence="3" key="2">
    <citation type="submission" date="2020-05" db="UniProtKB">
        <authorList>
            <consortium name="EnsemblMetazoa"/>
        </authorList>
    </citation>
    <scope>IDENTIFICATION</scope>
</reference>
<feature type="compositionally biased region" description="Polar residues" evidence="1">
    <location>
        <begin position="39"/>
        <end position="58"/>
    </location>
</feature>
<dbReference type="EMBL" id="KE525279">
    <property type="protein sequence ID" value="KFB44599.1"/>
    <property type="molecule type" value="Genomic_DNA"/>
</dbReference>
<dbReference type="EMBL" id="ATLV01019756">
    <property type="status" value="NOT_ANNOTATED_CDS"/>
    <property type="molecule type" value="Genomic_DNA"/>
</dbReference>
<feature type="compositionally biased region" description="Basic and acidic residues" evidence="1">
    <location>
        <begin position="72"/>
        <end position="99"/>
    </location>
</feature>
<sequence length="109" mass="12394">MSANKTTQGGTQWRDGVWSAYLRSGREEDGGVRWKSDDSSVNIPAANQSFQSTRQTEHTYPTQMYGYRCCTDEKENRPAREKGSKSFENRTQEEKEGRASTRGALMFAE</sequence>